<evidence type="ECO:0000313" key="5">
    <source>
        <dbReference type="EMBL" id="ENO17898.1"/>
    </source>
</evidence>
<comment type="caution">
    <text evidence="5">The sequence shown here is derived from an EMBL/GenBank/DDBJ whole genome shotgun (WGS) entry which is preliminary data.</text>
</comment>
<dbReference type="Gene3D" id="3.40.50.300">
    <property type="entry name" value="P-loop containing nucleotide triphosphate hydrolases"/>
    <property type="match status" value="1"/>
</dbReference>
<keyword evidence="1" id="KW-0547">Nucleotide-binding</keyword>
<dbReference type="PANTHER" id="PTHR30580:SF0">
    <property type="entry name" value="PRIMOSOMAL PROTEIN N"/>
    <property type="match status" value="1"/>
</dbReference>
<dbReference type="Pfam" id="PF17764">
    <property type="entry name" value="PriA_3primeBD"/>
    <property type="match status" value="1"/>
</dbReference>
<dbReference type="GO" id="GO:0003677">
    <property type="term" value="F:DNA binding"/>
    <property type="evidence" value="ECO:0007669"/>
    <property type="project" value="UniProtKB-KW"/>
</dbReference>
<evidence type="ECO:0000256" key="2">
    <source>
        <dbReference type="ARBA" id="ARBA00022840"/>
    </source>
</evidence>
<feature type="domain" description="Primosomal protein N' 3' DNA-binding" evidence="4">
    <location>
        <begin position="22"/>
        <end position="119"/>
    </location>
</feature>
<keyword evidence="3" id="KW-0238">DNA-binding</keyword>
<evidence type="ECO:0000256" key="1">
    <source>
        <dbReference type="ARBA" id="ARBA00022741"/>
    </source>
</evidence>
<dbReference type="RefSeq" id="WP_005963667.1">
    <property type="nucleotide sequence ID" value="NZ_CP040505.1"/>
</dbReference>
<dbReference type="GO" id="GO:0006310">
    <property type="term" value="P:DNA recombination"/>
    <property type="evidence" value="ECO:0007669"/>
    <property type="project" value="TreeGrafter"/>
</dbReference>
<dbReference type="GO" id="GO:0043138">
    <property type="term" value="F:3'-5' DNA helicase activity"/>
    <property type="evidence" value="ECO:0007669"/>
    <property type="project" value="TreeGrafter"/>
</dbReference>
<dbReference type="InterPro" id="IPR027417">
    <property type="entry name" value="P-loop_NTPase"/>
</dbReference>
<sequence length="649" mass="69714">MDMQGAFEGFEEDSAPIRVAGVIVDADLAHLDRPLDYEIPDELADRVEVGVLVRVRLAGRRMSGWVLSVRIEHPIHRVNPIEAVVSALPLVTPEIFAAARRISDANVATLSQTLSVAVPARHASTEKAFLEEPAVHPPTPSAPSGLAWADHPAGPALLRRLGEGDAPRAVWTALGPTRDQRLIEMVWACASSGKGVLLIAPTAAQAEAFWQILSEALSIPVGLVDTDSSPAQRYRCHLEAMTGRLRVLVGTRSTAWTPMKDLGLIIIWDDGDDRLRERRAPRCDALDVAITRVLIEGCALVLASYSRSVKAQSLVSSSWAVSLTDDLPIRRSLCPTVRVLDDIDAAAAGDAGTSRIPPQVTRTIRESLENGPVLVHVASAGYVAVVSCQRCRAIARCPSCQGPLQMNADGQVACAWCSKPVNDWRCRSCSGTRLRNARIGSERTGEEIARAIPGAPVLVSSSTHQITREIPNSKKIVVATAGAEPRAEGGYAGIIILDARAIAGRAELWAPEEALRRWFNALSLARAGAPALIAGGVEPTMAQAMIRFDPADYAQRLLDERVALGFFPAKTLIAIDGEPRDVTAAAQAAGGELIGTLPLSDTEPTVRALVRVEREERTQVLLSLASLQAHRSSRKLEPLRISVNPPELF</sequence>
<dbReference type="SUPFAM" id="SSF52540">
    <property type="entry name" value="P-loop containing nucleoside triphosphate hydrolases"/>
    <property type="match status" value="1"/>
</dbReference>
<dbReference type="Proteomes" id="UP000013015">
    <property type="component" value="Unassembled WGS sequence"/>
</dbReference>
<dbReference type="PATRIC" id="fig|888050.3.peg.1327"/>
<dbReference type="OrthoDB" id="3177118at2"/>
<dbReference type="GO" id="GO:0006302">
    <property type="term" value="P:double-strand break repair"/>
    <property type="evidence" value="ECO:0007669"/>
    <property type="project" value="TreeGrafter"/>
</dbReference>
<dbReference type="STRING" id="888050.HMPREF9004_1389"/>
<protein>
    <submittedName>
        <fullName evidence="5">Primosome assembly protein PriA</fullName>
    </submittedName>
</protein>
<keyword evidence="2" id="KW-0067">ATP-binding</keyword>
<dbReference type="EMBL" id="AQHZ01000023">
    <property type="protein sequence ID" value="ENO17898.1"/>
    <property type="molecule type" value="Genomic_DNA"/>
</dbReference>
<evidence type="ECO:0000256" key="3">
    <source>
        <dbReference type="ARBA" id="ARBA00023125"/>
    </source>
</evidence>
<accession>N6X9S8</accession>
<proteinExistence type="predicted"/>
<evidence type="ECO:0000313" key="6">
    <source>
        <dbReference type="Proteomes" id="UP000013015"/>
    </source>
</evidence>
<dbReference type="InterPro" id="IPR041222">
    <property type="entry name" value="PriA_3primeBD"/>
</dbReference>
<keyword evidence="6" id="KW-1185">Reference proteome</keyword>
<name>N6X9S8_9ACTO</name>
<dbReference type="GO" id="GO:0005524">
    <property type="term" value="F:ATP binding"/>
    <property type="evidence" value="ECO:0007669"/>
    <property type="project" value="UniProtKB-KW"/>
</dbReference>
<gene>
    <name evidence="5" type="primary">priA</name>
    <name evidence="5" type="ORF">HMPREF9004_1389</name>
</gene>
<dbReference type="Gene3D" id="3.40.1440.60">
    <property type="entry name" value="PriA, 3(prime) DNA-binding domain"/>
    <property type="match status" value="1"/>
</dbReference>
<organism evidence="5 6">
    <name type="scientific">Schaalia cardiffensis F0333</name>
    <dbReference type="NCBI Taxonomy" id="888050"/>
    <lineage>
        <taxon>Bacteria</taxon>
        <taxon>Bacillati</taxon>
        <taxon>Actinomycetota</taxon>
        <taxon>Actinomycetes</taxon>
        <taxon>Actinomycetales</taxon>
        <taxon>Actinomycetaceae</taxon>
        <taxon>Schaalia</taxon>
    </lineage>
</organism>
<reference evidence="5 6" key="1">
    <citation type="submission" date="2013-03" db="EMBL/GenBank/DDBJ databases">
        <title>Reference genome for the Human Microbiome Project.</title>
        <authorList>
            <person name="Aqrawi P."/>
            <person name="Ayvaz T."/>
            <person name="Bess C."/>
            <person name="Blankenburg K."/>
            <person name="Coyle M."/>
            <person name="Deng J."/>
            <person name="Forbes L."/>
            <person name="Fowler G."/>
            <person name="Francisco L."/>
            <person name="Fu Q."/>
            <person name="Gibbs R."/>
            <person name="Gross S."/>
            <person name="Gubbala S."/>
            <person name="Hale W."/>
            <person name="Hemphill L."/>
            <person name="Highlander S."/>
            <person name="Hirani K."/>
            <person name="Jackson L."/>
            <person name="Jakkamsetti A."/>
            <person name="Javaid M."/>
            <person name="Jayaseelan J.C."/>
            <person name="Jiang H."/>
            <person name="Joshi V."/>
            <person name="Korchina V."/>
            <person name="Kovar C."/>
            <person name="Lara F."/>
            <person name="Lee S."/>
            <person name="Liu Y."/>
            <person name="Mata R."/>
            <person name="Mathew T."/>
            <person name="Munidasa M."/>
            <person name="Muzny D."/>
            <person name="Nazareth L."/>
            <person name="Ngo R."/>
            <person name="Nguyen L."/>
            <person name="Nguyen N."/>
            <person name="Okwuonu G."/>
            <person name="Ongeri F."/>
            <person name="Palculict T."/>
            <person name="Patil S."/>
            <person name="Petrosino J."/>
            <person name="Pham C."/>
            <person name="Pham P."/>
            <person name="Pu L.-L."/>
            <person name="Qin X."/>
            <person name="Qu J."/>
            <person name="Reid J."/>
            <person name="Ross M."/>
            <person name="Ruth R."/>
            <person name="Saada N."/>
            <person name="San Lucas F."/>
            <person name="Santibanez J."/>
            <person name="Shang Y."/>
            <person name="Simmons D."/>
            <person name="Song X.-Z."/>
            <person name="Tang L.-Y."/>
            <person name="Thornton R."/>
            <person name="Warren J."/>
            <person name="Weissenberger G."/>
            <person name="Wilczek-Boney K."/>
            <person name="Worley K."/>
            <person name="Youmans B."/>
            <person name="Zhang J."/>
            <person name="Zhang L."/>
            <person name="Zhao Z."/>
            <person name="Zhou C."/>
            <person name="Zhu D."/>
            <person name="Zhu Y."/>
        </authorList>
    </citation>
    <scope>NUCLEOTIDE SEQUENCE [LARGE SCALE GENOMIC DNA]</scope>
    <source>
        <strain evidence="5 6">F0333</strain>
    </source>
</reference>
<dbReference type="AlphaFoldDB" id="N6X9S8"/>
<dbReference type="HOGENOM" id="CLU_015485_1_0_11"/>
<dbReference type="GO" id="GO:0006270">
    <property type="term" value="P:DNA replication initiation"/>
    <property type="evidence" value="ECO:0007669"/>
    <property type="project" value="TreeGrafter"/>
</dbReference>
<dbReference type="eggNOG" id="COG1198">
    <property type="taxonomic scope" value="Bacteria"/>
</dbReference>
<evidence type="ECO:0000259" key="4">
    <source>
        <dbReference type="Pfam" id="PF17764"/>
    </source>
</evidence>
<dbReference type="InterPro" id="IPR042115">
    <property type="entry name" value="PriA_3primeBD_sf"/>
</dbReference>
<dbReference type="PANTHER" id="PTHR30580">
    <property type="entry name" value="PRIMOSOMAL PROTEIN N"/>
    <property type="match status" value="1"/>
</dbReference>